<evidence type="ECO:0000313" key="3">
    <source>
        <dbReference type="EMBL" id="MBB5515540.1"/>
    </source>
</evidence>
<dbReference type="Pfam" id="PF13279">
    <property type="entry name" value="4HBT_2"/>
    <property type="match status" value="1"/>
</dbReference>
<comment type="similarity">
    <text evidence="1">Belongs to the 4-hydroxybenzoyl-CoA thioesterase family.</text>
</comment>
<evidence type="ECO:0000256" key="2">
    <source>
        <dbReference type="ARBA" id="ARBA00022801"/>
    </source>
</evidence>
<organism evidence="3 4">
    <name type="scientific">Rubricella aquisinus</name>
    <dbReference type="NCBI Taxonomy" id="2028108"/>
    <lineage>
        <taxon>Bacteria</taxon>
        <taxon>Pseudomonadati</taxon>
        <taxon>Pseudomonadota</taxon>
        <taxon>Alphaproteobacteria</taxon>
        <taxon>Rhodobacterales</taxon>
        <taxon>Paracoccaceae</taxon>
        <taxon>Rubricella</taxon>
    </lineage>
</organism>
<dbReference type="EMBL" id="JACIJS010000004">
    <property type="protein sequence ID" value="MBB5515540.1"/>
    <property type="molecule type" value="Genomic_DNA"/>
</dbReference>
<keyword evidence="4" id="KW-1185">Reference proteome</keyword>
<dbReference type="PANTHER" id="PTHR31793">
    <property type="entry name" value="4-HYDROXYBENZOYL-COA THIOESTERASE FAMILY MEMBER"/>
    <property type="match status" value="1"/>
</dbReference>
<evidence type="ECO:0000313" key="4">
    <source>
        <dbReference type="Proteomes" id="UP000553766"/>
    </source>
</evidence>
<gene>
    <name evidence="3" type="ORF">FHS89_001552</name>
</gene>
<keyword evidence="2 3" id="KW-0378">Hydrolase</keyword>
<dbReference type="SUPFAM" id="SSF54637">
    <property type="entry name" value="Thioesterase/thiol ester dehydrase-isomerase"/>
    <property type="match status" value="1"/>
</dbReference>
<dbReference type="InterPro" id="IPR050563">
    <property type="entry name" value="4-hydroxybenzoyl-CoA_TE"/>
</dbReference>
<dbReference type="InterPro" id="IPR029069">
    <property type="entry name" value="HotDog_dom_sf"/>
</dbReference>
<dbReference type="EC" id="3.1.2.-" evidence="3"/>
<dbReference type="PANTHER" id="PTHR31793:SF27">
    <property type="entry name" value="NOVEL THIOESTERASE SUPERFAMILY DOMAIN AND SAPOSIN A-TYPE DOMAIN CONTAINING PROTEIN (0610012H03RIK)"/>
    <property type="match status" value="1"/>
</dbReference>
<dbReference type="RefSeq" id="WP_184010268.1">
    <property type="nucleotide sequence ID" value="NZ_JACIJS010000004.1"/>
</dbReference>
<name>A0A840WWI4_9RHOB</name>
<dbReference type="GO" id="GO:0047617">
    <property type="term" value="F:fatty acyl-CoA hydrolase activity"/>
    <property type="evidence" value="ECO:0007669"/>
    <property type="project" value="TreeGrafter"/>
</dbReference>
<dbReference type="Proteomes" id="UP000553766">
    <property type="component" value="Unassembled WGS sequence"/>
</dbReference>
<evidence type="ECO:0000256" key="1">
    <source>
        <dbReference type="ARBA" id="ARBA00005953"/>
    </source>
</evidence>
<protein>
    <submittedName>
        <fullName evidence="3">Acyl-CoA thioester hydrolase</fullName>
        <ecNumber evidence="3">3.1.2.-</ecNumber>
    </submittedName>
</protein>
<comment type="caution">
    <text evidence="3">The sequence shown here is derived from an EMBL/GenBank/DDBJ whole genome shotgun (WGS) entry which is preliminary data.</text>
</comment>
<sequence length="145" mass="16042">MSKPPRPLRSDYRHMSAITPRWRDNDVYAHVNNAVFFEYVDTAVNGWIIEYGGLAVPHGPVVGLVVHSECQFFAALRFPRPVHTGLRVDRLGSSSVTYGVGLFDGDAEEAAAAAAFTHVYVDAQTHRPVPIPDMFRHALEGLRIG</sequence>
<reference evidence="3 4" key="1">
    <citation type="submission" date="2020-08" db="EMBL/GenBank/DDBJ databases">
        <title>Genomic Encyclopedia of Type Strains, Phase IV (KMG-IV): sequencing the most valuable type-strain genomes for metagenomic binning, comparative biology and taxonomic classification.</title>
        <authorList>
            <person name="Goeker M."/>
        </authorList>
    </citation>
    <scope>NUCLEOTIDE SEQUENCE [LARGE SCALE GENOMIC DNA]</scope>
    <source>
        <strain evidence="3 4">DSM 103377</strain>
    </source>
</reference>
<accession>A0A840WWI4</accession>
<proteinExistence type="inferred from homology"/>
<dbReference type="CDD" id="cd00586">
    <property type="entry name" value="4HBT"/>
    <property type="match status" value="1"/>
</dbReference>
<dbReference type="AlphaFoldDB" id="A0A840WWI4"/>
<dbReference type="Gene3D" id="3.10.129.10">
    <property type="entry name" value="Hotdog Thioesterase"/>
    <property type="match status" value="1"/>
</dbReference>